<dbReference type="AlphaFoldDB" id="U6KSG2"/>
<dbReference type="PANTHER" id="PTHR43725:SF47">
    <property type="entry name" value="UDP-GLUCOSE 4-EPIMERASE"/>
    <property type="match status" value="1"/>
</dbReference>
<dbReference type="VEuPathDB" id="ToxoDB:ETH2_0650300"/>
<comment type="catalytic activity">
    <reaction evidence="1 8">
        <text>UDP-alpha-D-glucose = UDP-alpha-D-galactose</text>
        <dbReference type="Rhea" id="RHEA:22168"/>
        <dbReference type="ChEBI" id="CHEBI:58885"/>
        <dbReference type="ChEBI" id="CHEBI:66914"/>
        <dbReference type="EC" id="5.1.3.2"/>
    </reaction>
</comment>
<dbReference type="Pfam" id="PF01370">
    <property type="entry name" value="Epimerase"/>
    <property type="match status" value="1"/>
</dbReference>
<reference evidence="11" key="1">
    <citation type="submission" date="2013-10" db="EMBL/GenBank/DDBJ databases">
        <title>Genomic analysis of the causative agents of coccidiosis in chickens.</title>
        <authorList>
            <person name="Reid A.J."/>
            <person name="Blake D."/>
            <person name="Billington K."/>
            <person name="Browne H."/>
            <person name="Dunn M."/>
            <person name="Hung S."/>
            <person name="Kawahara F."/>
            <person name="Miranda-Saavedra D."/>
            <person name="Mourier T."/>
            <person name="Nagra H."/>
            <person name="Otto T.D."/>
            <person name="Rawlings N."/>
            <person name="Sanchez A."/>
            <person name="Sanders M."/>
            <person name="Subramaniam C."/>
            <person name="Tay Y."/>
            <person name="Dear P."/>
            <person name="Doerig C."/>
            <person name="Gruber A."/>
            <person name="Parkinson J."/>
            <person name="Shirley M."/>
            <person name="Wan K.L."/>
            <person name="Berriman M."/>
            <person name="Tomley F."/>
            <person name="Pain A."/>
        </authorList>
    </citation>
    <scope>NUCLEOTIDE SEQUENCE [LARGE SCALE GENOMIC DNA]</scope>
    <source>
        <strain evidence="11">Houghton</strain>
    </source>
</reference>
<dbReference type="OrthoDB" id="9402762at2759"/>
<keyword evidence="6" id="KW-0299">Galactose metabolism</keyword>
<dbReference type="Pfam" id="PF16363">
    <property type="entry name" value="GDP_Man_Dehyd"/>
    <property type="match status" value="1"/>
</dbReference>
<comment type="subunit">
    <text evidence="8">Homodimer.</text>
</comment>
<dbReference type="GO" id="GO:0006012">
    <property type="term" value="P:galactose metabolic process"/>
    <property type="evidence" value="ECO:0007669"/>
    <property type="project" value="UniProtKB-UniPathway"/>
</dbReference>
<dbReference type="GO" id="GO:0003978">
    <property type="term" value="F:UDP-glucose 4-epimerase activity"/>
    <property type="evidence" value="ECO:0007669"/>
    <property type="project" value="UniProtKB-UniRule"/>
</dbReference>
<dbReference type="EMBL" id="HG674344">
    <property type="protein sequence ID" value="CDJ39319.1"/>
    <property type="molecule type" value="Genomic_DNA"/>
</dbReference>
<feature type="domain" description="NAD-dependent epimerase/dehydratase" evidence="9">
    <location>
        <begin position="125"/>
        <end position="293"/>
    </location>
</feature>
<evidence type="ECO:0000256" key="1">
    <source>
        <dbReference type="ARBA" id="ARBA00000083"/>
    </source>
</evidence>
<dbReference type="PANTHER" id="PTHR43725">
    <property type="entry name" value="UDP-GLUCOSE 4-EPIMERASE"/>
    <property type="match status" value="1"/>
</dbReference>
<evidence type="ECO:0000259" key="10">
    <source>
        <dbReference type="Pfam" id="PF16363"/>
    </source>
</evidence>
<dbReference type="InterPro" id="IPR005886">
    <property type="entry name" value="UDP_G4E"/>
</dbReference>
<dbReference type="OMA" id="GEHLICN"/>
<accession>U6KSG2</accession>
<evidence type="ECO:0000256" key="2">
    <source>
        <dbReference type="ARBA" id="ARBA00001911"/>
    </source>
</evidence>
<dbReference type="Proteomes" id="UP000030747">
    <property type="component" value="Unassembled WGS sequence"/>
</dbReference>
<keyword evidence="5 8" id="KW-0520">NAD</keyword>
<comment type="similarity">
    <text evidence="8">Belongs to the NAD(P)-dependent epimerase/dehydratase family.</text>
</comment>
<evidence type="ECO:0000256" key="3">
    <source>
        <dbReference type="ARBA" id="ARBA00004947"/>
    </source>
</evidence>
<sequence length="372" mass="40079">MRRRISTSCQNCCLRCSTGGLGYIGSHTALQLLAAGAEVLLADNFANSAPAVEDRLRSVSRASQQQLRVLRLDLRDKDKVMRLFKEEKIDAVIHYAGEKAPRTLLLSSAPSSPAAAAPAPAAAAAAALKSVGESVQMPLMYYENNVGGTCNLLQAMEASGVKTLVFSSSATVYAAKPKMQINEKDPLGPSNPYGHSKAFIEQILKDVHAADSSWRVSILRYFNPVGAHPSGLLGEAPQQPNNLLPVLQQVAAGQQQLLQVFGSDWDTPDGTGVRDYLHVDDLAAGHLAALRKLLEAPGGLLMIHNLGTGVGHSVLELKSLFEEASGRKIPFKVVGRRPGDLAYVVADPSLAEKELGWRAERSIRWVFLDKRN</sequence>
<dbReference type="Gene3D" id="3.40.50.720">
    <property type="entry name" value="NAD(P)-binding Rossmann-like Domain"/>
    <property type="match status" value="2"/>
</dbReference>
<protein>
    <recommendedName>
        <fullName evidence="4 8">UDP-glucose 4-epimerase</fullName>
        <ecNumber evidence="4 8">5.1.3.2</ecNumber>
    </recommendedName>
</protein>
<dbReference type="SUPFAM" id="SSF51735">
    <property type="entry name" value="NAD(P)-binding Rossmann-fold domains"/>
    <property type="match status" value="1"/>
</dbReference>
<keyword evidence="12" id="KW-1185">Reference proteome</keyword>
<dbReference type="InterPro" id="IPR036291">
    <property type="entry name" value="NAD(P)-bd_dom_sf"/>
</dbReference>
<evidence type="ECO:0000256" key="8">
    <source>
        <dbReference type="RuleBase" id="RU366046"/>
    </source>
</evidence>
<evidence type="ECO:0000256" key="6">
    <source>
        <dbReference type="ARBA" id="ARBA00023144"/>
    </source>
</evidence>
<evidence type="ECO:0000256" key="4">
    <source>
        <dbReference type="ARBA" id="ARBA00013189"/>
    </source>
</evidence>
<feature type="domain" description="NAD(P)-binding" evidence="10">
    <location>
        <begin position="18"/>
        <end position="100"/>
    </location>
</feature>
<evidence type="ECO:0000256" key="5">
    <source>
        <dbReference type="ARBA" id="ARBA00023027"/>
    </source>
</evidence>
<evidence type="ECO:0000256" key="7">
    <source>
        <dbReference type="ARBA" id="ARBA00023235"/>
    </source>
</evidence>
<dbReference type="RefSeq" id="XP_013230074.1">
    <property type="nucleotide sequence ID" value="XM_013374620.1"/>
</dbReference>
<keyword evidence="8" id="KW-0119">Carbohydrate metabolism</keyword>
<dbReference type="CDD" id="cd05247">
    <property type="entry name" value="UDP_G4E_1_SDR_e"/>
    <property type="match status" value="1"/>
</dbReference>
<evidence type="ECO:0000313" key="11">
    <source>
        <dbReference type="EMBL" id="CDJ39319.1"/>
    </source>
</evidence>
<organism evidence="11 12">
    <name type="scientific">Eimeria tenella</name>
    <name type="common">Coccidian parasite</name>
    <dbReference type="NCBI Taxonomy" id="5802"/>
    <lineage>
        <taxon>Eukaryota</taxon>
        <taxon>Sar</taxon>
        <taxon>Alveolata</taxon>
        <taxon>Apicomplexa</taxon>
        <taxon>Conoidasida</taxon>
        <taxon>Coccidia</taxon>
        <taxon>Eucoccidiorida</taxon>
        <taxon>Eimeriorina</taxon>
        <taxon>Eimeriidae</taxon>
        <taxon>Eimeria</taxon>
    </lineage>
</organism>
<comment type="pathway">
    <text evidence="3 8">Carbohydrate metabolism; galactose metabolism.</text>
</comment>
<dbReference type="GO" id="GO:0005829">
    <property type="term" value="C:cytosol"/>
    <property type="evidence" value="ECO:0007669"/>
    <property type="project" value="TreeGrafter"/>
</dbReference>
<evidence type="ECO:0000313" key="12">
    <source>
        <dbReference type="Proteomes" id="UP000030747"/>
    </source>
</evidence>
<dbReference type="UniPathway" id="UPA00214"/>
<comment type="cofactor">
    <cofactor evidence="2 8">
        <name>NAD(+)</name>
        <dbReference type="ChEBI" id="CHEBI:57540"/>
    </cofactor>
</comment>
<dbReference type="Gene3D" id="3.90.25.10">
    <property type="entry name" value="UDP-galactose 4-epimerase, domain 1"/>
    <property type="match status" value="1"/>
</dbReference>
<dbReference type="VEuPathDB" id="ToxoDB:ETH_00015660"/>
<proteinExistence type="inferred from homology"/>
<name>U6KSG2_EIMTE</name>
<dbReference type="EC" id="5.1.3.2" evidence="4 8"/>
<evidence type="ECO:0000259" key="9">
    <source>
        <dbReference type="Pfam" id="PF01370"/>
    </source>
</evidence>
<dbReference type="InterPro" id="IPR016040">
    <property type="entry name" value="NAD(P)-bd_dom"/>
</dbReference>
<dbReference type="GeneID" id="25252286"/>
<dbReference type="NCBIfam" id="TIGR01179">
    <property type="entry name" value="galE"/>
    <property type="match status" value="1"/>
</dbReference>
<gene>
    <name evidence="11" type="ORF">ETH_00015660</name>
</gene>
<keyword evidence="7 8" id="KW-0413">Isomerase</keyword>
<reference evidence="11" key="2">
    <citation type="submission" date="2013-10" db="EMBL/GenBank/DDBJ databases">
        <authorList>
            <person name="Aslett M."/>
        </authorList>
    </citation>
    <scope>NUCLEOTIDE SEQUENCE [LARGE SCALE GENOMIC DNA]</scope>
    <source>
        <strain evidence="11">Houghton</strain>
    </source>
</reference>
<dbReference type="InterPro" id="IPR001509">
    <property type="entry name" value="Epimerase_deHydtase"/>
</dbReference>